<dbReference type="OrthoDB" id="139410at2"/>
<dbReference type="RefSeq" id="WP_068826270.1">
    <property type="nucleotide sequence ID" value="NZ_CP014224.1"/>
</dbReference>
<dbReference type="Pfam" id="PF00534">
    <property type="entry name" value="Glycos_transf_1"/>
    <property type="match status" value="1"/>
</dbReference>
<evidence type="ECO:0000259" key="1">
    <source>
        <dbReference type="Pfam" id="PF00534"/>
    </source>
</evidence>
<dbReference type="CDD" id="cd03801">
    <property type="entry name" value="GT4_PimA-like"/>
    <property type="match status" value="1"/>
</dbReference>
<keyword evidence="3" id="KW-1185">Reference proteome</keyword>
<dbReference type="Proteomes" id="UP000092967">
    <property type="component" value="Chromosome"/>
</dbReference>
<reference evidence="2 3" key="1">
    <citation type="submission" date="2016-02" db="EMBL/GenBank/DDBJ databases">
        <authorList>
            <person name="Wen L."/>
            <person name="He K."/>
            <person name="Yang H."/>
        </authorList>
    </citation>
    <scope>NUCLEOTIDE SEQUENCE [LARGE SCALE GENOMIC DNA]</scope>
    <source>
        <strain evidence="2 3">CZ1127</strain>
    </source>
</reference>
<dbReference type="Gene3D" id="3.40.50.2000">
    <property type="entry name" value="Glycogen Phosphorylase B"/>
    <property type="match status" value="2"/>
</dbReference>
<evidence type="ECO:0000313" key="3">
    <source>
        <dbReference type="Proteomes" id="UP000092967"/>
    </source>
</evidence>
<dbReference type="GO" id="GO:0016757">
    <property type="term" value="F:glycosyltransferase activity"/>
    <property type="evidence" value="ECO:0007669"/>
    <property type="project" value="InterPro"/>
</dbReference>
<accession>A0A1B1Y6A0</accession>
<dbReference type="EMBL" id="CP014224">
    <property type="protein sequence ID" value="ANW96293.1"/>
    <property type="molecule type" value="Genomic_DNA"/>
</dbReference>
<organism evidence="2 3">
    <name type="scientific">Wenyingzhuangia fucanilytica</name>
    <dbReference type="NCBI Taxonomy" id="1790137"/>
    <lineage>
        <taxon>Bacteria</taxon>
        <taxon>Pseudomonadati</taxon>
        <taxon>Bacteroidota</taxon>
        <taxon>Flavobacteriia</taxon>
        <taxon>Flavobacteriales</taxon>
        <taxon>Flavobacteriaceae</taxon>
        <taxon>Wenyingzhuangia</taxon>
    </lineage>
</organism>
<dbReference type="SUPFAM" id="SSF53756">
    <property type="entry name" value="UDP-Glycosyltransferase/glycogen phosphorylase"/>
    <property type="match status" value="1"/>
</dbReference>
<gene>
    <name evidence="2" type="ORF">AXE80_08385</name>
</gene>
<name>A0A1B1Y6A0_9FLAO</name>
<protein>
    <submittedName>
        <fullName evidence="2">Glycosyl transferase family 1</fullName>
    </submittedName>
</protein>
<dbReference type="PANTHER" id="PTHR12526:SF630">
    <property type="entry name" value="GLYCOSYLTRANSFERASE"/>
    <property type="match status" value="1"/>
</dbReference>
<dbReference type="STRING" id="1790137.AXE80_08385"/>
<keyword evidence="2" id="KW-0808">Transferase</keyword>
<dbReference type="AlphaFoldDB" id="A0A1B1Y6A0"/>
<evidence type="ECO:0000313" key="2">
    <source>
        <dbReference type="EMBL" id="ANW96293.1"/>
    </source>
</evidence>
<dbReference type="InterPro" id="IPR001296">
    <property type="entry name" value="Glyco_trans_1"/>
</dbReference>
<dbReference type="KEGG" id="wfu:AXE80_08385"/>
<dbReference type="PANTHER" id="PTHR12526">
    <property type="entry name" value="GLYCOSYLTRANSFERASE"/>
    <property type="match status" value="1"/>
</dbReference>
<proteinExistence type="predicted"/>
<feature type="domain" description="Glycosyl transferase family 1" evidence="1">
    <location>
        <begin position="162"/>
        <end position="317"/>
    </location>
</feature>
<sequence>MRVLYIGNDLSGQSKYHSAYATLKQNLINEGFEVISSSSKKNQILRLLDMILAVMIHAKKVDYILIDVFSTSAFYYALVTSQLSRVFKTKYIPILHGGNLPKRLINSPKLCAKIFNNAYVNISPSAFLQTVFKKHDYESVLIPNTIHISEYLFKEREVLSPNLLYVRAFAEIYNPVMAIEVLFELKNTYPKATLCMVGPDRDGTLNKVKTRLKELNIENSVVITGVLPKQEWHKISKDYDVFINTTNIDNTPVSIIETMALGLPIVSTNVGGIPYLIKDKEDGFLVEPNNIIEMKNAIITLLNDKKIANHFSVKGRKKVEMMDWEVVKYQWFKILV</sequence>